<dbReference type="PATRIC" id="fig|243230.17.peg.1948"/>
<dbReference type="EMBL" id="AE000513">
    <property type="protein sequence ID" value="AAF11297.1"/>
    <property type="molecule type" value="Genomic_DNA"/>
</dbReference>
<dbReference type="OrthoDB" id="74233at2"/>
<accession>Q9RTM2</accession>
<dbReference type="HOGENOM" id="CLU_173133_0_0_0"/>
<dbReference type="KEGG" id="dra:DR_1738"/>
<dbReference type="PaxDb" id="243230-DR_1738"/>
<name>Q9RTM2_DEIRA</name>
<dbReference type="AlphaFoldDB" id="Q9RTM2"/>
<dbReference type="Proteomes" id="UP000002524">
    <property type="component" value="Chromosome 1"/>
</dbReference>
<evidence type="ECO:0000313" key="2">
    <source>
        <dbReference type="Proteomes" id="UP000002524"/>
    </source>
</evidence>
<reference evidence="1 2" key="1">
    <citation type="journal article" date="1999" name="Science">
        <title>Genome sequence of the radioresistant bacterium Deinococcus radiodurans R1.</title>
        <authorList>
            <person name="White O."/>
            <person name="Eisen J.A."/>
            <person name="Heidelberg J.F."/>
            <person name="Hickey E.K."/>
            <person name="Peterson J.D."/>
            <person name="Dodson R.J."/>
            <person name="Haft D.H."/>
            <person name="Gwinn M.L."/>
            <person name="Nelson W.C."/>
            <person name="Richardson D.L."/>
            <person name="Moffat K.S."/>
            <person name="Qin H."/>
            <person name="Jiang L."/>
            <person name="Pamphile W."/>
            <person name="Crosby M."/>
            <person name="Shen M."/>
            <person name="Vamathevan J.J."/>
            <person name="Lam P."/>
            <person name="McDonald L."/>
            <person name="Utterback T."/>
            <person name="Zalewski C."/>
            <person name="Makarova K.S."/>
            <person name="Aravind L."/>
            <person name="Daly M.J."/>
            <person name="Minton K.W."/>
            <person name="Fleischmann R.D."/>
            <person name="Ketchum K.A."/>
            <person name="Nelson K.E."/>
            <person name="Salzberg S."/>
            <person name="Smith H.O."/>
            <person name="Venter J.C."/>
            <person name="Fraser C.M."/>
        </authorList>
    </citation>
    <scope>NUCLEOTIDE SEQUENCE [LARGE SCALE GENOMIC DNA]</scope>
    <source>
        <strain evidence="2">ATCC 13939 / DSM 20539 / JCM 16871 / LMG 4051 / NBRC 15346 / NCIMB 9279 / R1 / VKM B-1422</strain>
    </source>
</reference>
<evidence type="ECO:0000313" key="1">
    <source>
        <dbReference type="EMBL" id="AAF11297.1"/>
    </source>
</evidence>
<dbReference type="PIR" id="D75360">
    <property type="entry name" value="D75360"/>
</dbReference>
<dbReference type="EnsemblBacteria" id="AAF11297">
    <property type="protein sequence ID" value="AAF11297"/>
    <property type="gene ID" value="DR_1738"/>
</dbReference>
<protein>
    <submittedName>
        <fullName evidence="1">Uncharacterized protein</fullName>
    </submittedName>
</protein>
<dbReference type="STRING" id="243230.DR_1738"/>
<proteinExistence type="predicted"/>
<organism evidence="1 2">
    <name type="scientific">Deinococcus radiodurans (strain ATCC 13939 / DSM 20539 / JCM 16871 / CCUG 27074 / LMG 4051 / NBRC 15346 / NCIMB 9279 / VKM B-1422 / R1)</name>
    <dbReference type="NCBI Taxonomy" id="243230"/>
    <lineage>
        <taxon>Bacteria</taxon>
        <taxon>Thermotogati</taxon>
        <taxon>Deinococcota</taxon>
        <taxon>Deinococci</taxon>
        <taxon>Deinococcales</taxon>
        <taxon>Deinococcaceae</taxon>
        <taxon>Deinococcus</taxon>
    </lineage>
</organism>
<keyword evidence="2" id="KW-1185">Reference proteome</keyword>
<dbReference type="InParanoid" id="Q9RTM2"/>
<gene>
    <name evidence="1" type="ordered locus">DR_1738</name>
</gene>
<sequence length="120" mass="12925">MVKGELGSVPSQVSQALRRATALLPCGVREDVTAELLANLWQTRLDAELRGLDEAAAWDTALSDLGPPWHLALGLARVHLLAPLRRWLLVGVALGGAAYAVQTQTPHQVPHTDIVQEAPR</sequence>